<dbReference type="CDD" id="cd04883">
    <property type="entry name" value="ACT_AcuB"/>
    <property type="match status" value="1"/>
</dbReference>
<feature type="domain" description="CBS" evidence="3">
    <location>
        <begin position="78"/>
        <end position="136"/>
    </location>
</feature>
<evidence type="ECO:0000256" key="1">
    <source>
        <dbReference type="ARBA" id="ARBA00023122"/>
    </source>
</evidence>
<evidence type="ECO:0000259" key="3">
    <source>
        <dbReference type="PROSITE" id="PS51371"/>
    </source>
</evidence>
<feature type="domain" description="ACT" evidence="4">
    <location>
        <begin position="139"/>
        <end position="213"/>
    </location>
</feature>
<reference evidence="6" key="1">
    <citation type="submission" date="2016-08" db="EMBL/GenBank/DDBJ databases">
        <authorList>
            <person name="Varghese N."/>
            <person name="Submissions Spin"/>
        </authorList>
    </citation>
    <scope>NUCLEOTIDE SEQUENCE [LARGE SCALE GENOMIC DNA]</scope>
    <source>
        <strain evidence="6">SGD-1123</strain>
    </source>
</reference>
<dbReference type="Proteomes" id="UP000181997">
    <property type="component" value="Unassembled WGS sequence"/>
</dbReference>
<dbReference type="Pfam" id="PF01842">
    <property type="entry name" value="ACT"/>
    <property type="match status" value="1"/>
</dbReference>
<accession>A0A0V8HN12</accession>
<proteinExistence type="predicted"/>
<dbReference type="SUPFAM" id="SSF54631">
    <property type="entry name" value="CBS-domain pair"/>
    <property type="match status" value="1"/>
</dbReference>
<dbReference type="PANTHER" id="PTHR43080:SF2">
    <property type="entry name" value="CBS DOMAIN-CONTAINING PROTEIN"/>
    <property type="match status" value="1"/>
</dbReference>
<evidence type="ECO:0000313" key="6">
    <source>
        <dbReference type="Proteomes" id="UP000181997"/>
    </source>
</evidence>
<dbReference type="Pfam" id="PF00571">
    <property type="entry name" value="CBS"/>
    <property type="match status" value="2"/>
</dbReference>
<dbReference type="Gene3D" id="3.30.70.260">
    <property type="match status" value="1"/>
</dbReference>
<keyword evidence="6" id="KW-1185">Reference proteome</keyword>
<evidence type="ECO:0000259" key="4">
    <source>
        <dbReference type="PROSITE" id="PS51671"/>
    </source>
</evidence>
<dbReference type="InterPro" id="IPR002912">
    <property type="entry name" value="ACT_dom"/>
</dbReference>
<name>A0A0V8HN12_9BACI</name>
<dbReference type="InterPro" id="IPR000644">
    <property type="entry name" value="CBS_dom"/>
</dbReference>
<dbReference type="RefSeq" id="WP_032087323.1">
    <property type="nucleotide sequence ID" value="NZ_FMAU01000001.1"/>
</dbReference>
<dbReference type="EMBL" id="FMAU01000001">
    <property type="protein sequence ID" value="SCB93157.1"/>
    <property type="molecule type" value="Genomic_DNA"/>
</dbReference>
<evidence type="ECO:0000313" key="5">
    <source>
        <dbReference type="EMBL" id="SCB93157.1"/>
    </source>
</evidence>
<dbReference type="InterPro" id="IPR045865">
    <property type="entry name" value="ACT-like_dom_sf"/>
</dbReference>
<feature type="domain" description="CBS" evidence="3">
    <location>
        <begin position="7"/>
        <end position="64"/>
    </location>
</feature>
<dbReference type="InterPro" id="IPR046342">
    <property type="entry name" value="CBS_dom_sf"/>
</dbReference>
<dbReference type="OrthoDB" id="9781631at2"/>
<evidence type="ECO:0000256" key="2">
    <source>
        <dbReference type="PROSITE-ProRule" id="PRU00703"/>
    </source>
</evidence>
<keyword evidence="1 2" id="KW-0129">CBS domain</keyword>
<sequence length="215" mass="24165">MIVEEIMNTEVAALKPDDTIESAILLMRDKKIKHIPITNDQSEVVGIVSDRDVKDGTPSIFDDEASQEELKKPLRLIMKTDVITGHPLDFVEEVAALFYEHHISCLPVVSDNKLIGIITETDLLHTLIQLTGANQPGSQIEVKVPHRAGILYDVAGIIRRHNSNILSVLVYPDKKDEAYKILVFRVRTMNPMNVIEDLKKEGYDVLWPNMPGMST</sequence>
<dbReference type="Gene3D" id="3.10.580.10">
    <property type="entry name" value="CBS-domain"/>
    <property type="match status" value="1"/>
</dbReference>
<organism evidence="5 6">
    <name type="scientific">[Bacillus] enclensis</name>
    <dbReference type="NCBI Taxonomy" id="1402860"/>
    <lineage>
        <taxon>Bacteria</taxon>
        <taxon>Bacillati</taxon>
        <taxon>Bacillota</taxon>
        <taxon>Bacilli</taxon>
        <taxon>Bacillales</taxon>
        <taxon>Bacillaceae</taxon>
        <taxon>Rossellomorea</taxon>
    </lineage>
</organism>
<protein>
    <submittedName>
        <fullName evidence="5">Acetoin utilization protein AcuB</fullName>
    </submittedName>
</protein>
<dbReference type="AlphaFoldDB" id="A0A0V8HN12"/>
<dbReference type="PANTHER" id="PTHR43080">
    <property type="entry name" value="CBS DOMAIN-CONTAINING PROTEIN CBSX3, MITOCHONDRIAL"/>
    <property type="match status" value="1"/>
</dbReference>
<gene>
    <name evidence="5" type="ORF">GA0061094_1493</name>
</gene>
<dbReference type="SUPFAM" id="SSF55021">
    <property type="entry name" value="ACT-like"/>
    <property type="match status" value="1"/>
</dbReference>
<dbReference type="PROSITE" id="PS51671">
    <property type="entry name" value="ACT"/>
    <property type="match status" value="1"/>
</dbReference>
<dbReference type="InterPro" id="IPR051257">
    <property type="entry name" value="Diverse_CBS-Domain"/>
</dbReference>
<dbReference type="SMART" id="SM00116">
    <property type="entry name" value="CBS"/>
    <property type="match status" value="2"/>
</dbReference>
<dbReference type="PROSITE" id="PS51371">
    <property type="entry name" value="CBS"/>
    <property type="match status" value="2"/>
</dbReference>
<dbReference type="CDD" id="cd04584">
    <property type="entry name" value="CBS_pair_AcuB_like"/>
    <property type="match status" value="1"/>
</dbReference>